<dbReference type="Gene3D" id="3.50.50.60">
    <property type="entry name" value="FAD/NAD(P)-binding domain"/>
    <property type="match status" value="1"/>
</dbReference>
<comment type="similarity">
    <text evidence="5">Belongs to the aromatic-ring hydroxylase family. TetX subfamily.</text>
</comment>
<comment type="catalytic activity">
    <reaction evidence="5">
        <text>a tetracycline + NADPH + O2 + H(+) = an 11a-hydroxytetracycline + NADP(+) + H2O</text>
        <dbReference type="Rhea" id="RHEA:61444"/>
        <dbReference type="ChEBI" id="CHEBI:15377"/>
        <dbReference type="ChEBI" id="CHEBI:15378"/>
        <dbReference type="ChEBI" id="CHEBI:15379"/>
        <dbReference type="ChEBI" id="CHEBI:57783"/>
        <dbReference type="ChEBI" id="CHEBI:58349"/>
        <dbReference type="ChEBI" id="CHEBI:144644"/>
        <dbReference type="ChEBI" id="CHEBI:144645"/>
    </reaction>
</comment>
<dbReference type="GO" id="GO:0004497">
    <property type="term" value="F:monooxygenase activity"/>
    <property type="evidence" value="ECO:0007669"/>
    <property type="project" value="UniProtKB-UniRule"/>
</dbReference>
<evidence type="ECO:0000256" key="4">
    <source>
        <dbReference type="ARBA" id="ARBA00023033"/>
    </source>
</evidence>
<dbReference type="AlphaFoldDB" id="A0A173MCS6"/>
<dbReference type="Proteomes" id="UP000186917">
    <property type="component" value="Unassembled WGS sequence"/>
</dbReference>
<organism evidence="7 8">
    <name type="scientific">Filimonas lacunae</name>
    <dbReference type="NCBI Taxonomy" id="477680"/>
    <lineage>
        <taxon>Bacteria</taxon>
        <taxon>Pseudomonadati</taxon>
        <taxon>Bacteroidota</taxon>
        <taxon>Chitinophagia</taxon>
        <taxon>Chitinophagales</taxon>
        <taxon>Chitinophagaceae</taxon>
        <taxon>Filimonas</taxon>
    </lineage>
</organism>
<dbReference type="HAMAP" id="MF_00845">
    <property type="entry name" value="TetX_monooxygenase"/>
    <property type="match status" value="1"/>
</dbReference>
<comment type="domain">
    <text evidence="5">Consists of an N-terminal FAD-binding domain with a Rossman fold and a C-terminal substrate-binding domain.</text>
</comment>
<keyword evidence="5" id="KW-0963">Cytoplasm</keyword>
<comment type="subcellular location">
    <subcellularLocation>
        <location evidence="5">Cytoplasm</location>
    </subcellularLocation>
</comment>
<evidence type="ECO:0000313" key="8">
    <source>
        <dbReference type="Proteomes" id="UP000186917"/>
    </source>
</evidence>
<keyword evidence="5" id="KW-0547">Nucleotide-binding</keyword>
<dbReference type="PANTHER" id="PTHR46972:SF1">
    <property type="entry name" value="FAD DEPENDENT OXIDOREDUCTASE DOMAIN-CONTAINING PROTEIN"/>
    <property type="match status" value="1"/>
</dbReference>
<dbReference type="OrthoDB" id="9782160at2"/>
<dbReference type="InterPro" id="IPR036188">
    <property type="entry name" value="FAD/NAD-bd_sf"/>
</dbReference>
<dbReference type="KEGG" id="fln:FLA_1391"/>
<dbReference type="PANTHER" id="PTHR46972">
    <property type="entry name" value="MONOOXYGENASE ASQM-RELATED"/>
    <property type="match status" value="1"/>
</dbReference>
<dbReference type="GO" id="GO:0046677">
    <property type="term" value="P:response to antibiotic"/>
    <property type="evidence" value="ECO:0007669"/>
    <property type="project" value="InterPro"/>
</dbReference>
<feature type="binding site" evidence="5">
    <location>
        <position position="113"/>
    </location>
    <ligand>
        <name>FAD</name>
        <dbReference type="ChEBI" id="CHEBI:57692"/>
    </ligand>
</feature>
<keyword evidence="1 5" id="KW-0285">Flavoprotein</keyword>
<comment type="function">
    <text evidence="5">An FAD-requiring monooxygenase active on some tetracycline antibiotic derivatives, which leads to their inactivation. Hydroxylates carbon 11a of tetracycline and some analogs.</text>
</comment>
<keyword evidence="3 5" id="KW-0560">Oxidoreductase</keyword>
<feature type="binding site" evidence="5">
    <location>
        <position position="50"/>
    </location>
    <ligand>
        <name>FAD</name>
        <dbReference type="ChEBI" id="CHEBI:57692"/>
    </ligand>
</feature>
<dbReference type="PRINTS" id="PR00420">
    <property type="entry name" value="RNGMNOXGNASE"/>
</dbReference>
<evidence type="ECO:0000256" key="1">
    <source>
        <dbReference type="ARBA" id="ARBA00022630"/>
    </source>
</evidence>
<feature type="domain" description="FAD-binding" evidence="6">
    <location>
        <begin position="7"/>
        <end position="350"/>
    </location>
</feature>
<dbReference type="GO" id="GO:0071949">
    <property type="term" value="F:FAD binding"/>
    <property type="evidence" value="ECO:0007669"/>
    <property type="project" value="InterPro"/>
</dbReference>
<reference evidence="8" key="1">
    <citation type="submission" date="2017-01" db="EMBL/GenBank/DDBJ databases">
        <authorList>
            <person name="Varghese N."/>
            <person name="Submissions S."/>
        </authorList>
    </citation>
    <scope>NUCLEOTIDE SEQUENCE [LARGE SCALE GENOMIC DNA]</scope>
    <source>
        <strain evidence="8">DSM 21054</strain>
    </source>
</reference>
<evidence type="ECO:0000256" key="5">
    <source>
        <dbReference type="HAMAP-Rule" id="MF_00845"/>
    </source>
</evidence>
<evidence type="ECO:0000259" key="6">
    <source>
        <dbReference type="Pfam" id="PF01494"/>
    </source>
</evidence>
<keyword evidence="8" id="KW-1185">Reference proteome</keyword>
<dbReference type="Pfam" id="PF01494">
    <property type="entry name" value="FAD_binding_3"/>
    <property type="match status" value="1"/>
</dbReference>
<evidence type="ECO:0000256" key="3">
    <source>
        <dbReference type="ARBA" id="ARBA00023002"/>
    </source>
</evidence>
<name>A0A173MCS6_9BACT</name>
<dbReference type="EC" id="1.14.13.-" evidence="5"/>
<evidence type="ECO:0000313" key="7">
    <source>
        <dbReference type="EMBL" id="SIT21573.1"/>
    </source>
</evidence>
<proteinExistence type="inferred from homology"/>
<dbReference type="InterPro" id="IPR002938">
    <property type="entry name" value="FAD-bd"/>
</dbReference>
<dbReference type="GO" id="GO:0005737">
    <property type="term" value="C:cytoplasm"/>
    <property type="evidence" value="ECO:0007669"/>
    <property type="project" value="UniProtKB-SubCell"/>
</dbReference>
<comment type="cofactor">
    <cofactor evidence="5">
        <name>FAD</name>
        <dbReference type="ChEBI" id="CHEBI:57692"/>
    </cofactor>
</comment>
<keyword evidence="4 5" id="KW-0503">Monooxygenase</keyword>
<keyword evidence="2 5" id="KW-0274">FAD</keyword>
<dbReference type="STRING" id="477680.SAMN05421788_105162"/>
<gene>
    <name evidence="7" type="ORF">SAMN05421788_105162</name>
</gene>
<keyword evidence="5" id="KW-0521">NADP</keyword>
<sequence>MIIENKKIAIIGGGPGGLTLARLLQLKGANVQVYERDVNAGVRQQGATLDLHEESGLKALEQAGLMDAFKQYFRPGADKTRVTDAKGNIAWEDHAHKPEENFGSEYFRPEIDRGPLRDLLIQSLTPGTIVWDSRLLSQQRTPQGWLLQFENGTTATADIIIAADGANSKLRALVTPIPPFYSGVTAVEGSVYDAATAAPQASTLLQGGKVFAFEGDKCIILSSKGDGSVTFYVSLPMEEGEIGNSGIDFSNKASVHAWFTKNFTGWEGVWQELFENAAVPFVPRPINCMPVDQYWEAQPDITLLGDAAHLMPPFAGEGVNMAMQDALELSECLTSNVYGDVVTAIGAYEKAMRARAGEKARESLENTRWMHAEGALKKIIKIFGN</sequence>
<dbReference type="EMBL" id="FTOR01000005">
    <property type="protein sequence ID" value="SIT21573.1"/>
    <property type="molecule type" value="Genomic_DNA"/>
</dbReference>
<protein>
    <recommendedName>
        <fullName evidence="5">Flavin-dependent monooxygenase</fullName>
    </recommendedName>
    <alternativeName>
        <fullName evidence="5">TetX monooxygenase</fullName>
        <shortName evidence="5">TetX</shortName>
        <ecNumber evidence="5">1.14.13.-</ecNumber>
    </alternativeName>
</protein>
<dbReference type="InterPro" id="IPR043683">
    <property type="entry name" value="TetX_monooxygenase"/>
</dbReference>
<dbReference type="SUPFAM" id="SSF51905">
    <property type="entry name" value="FAD/NAD(P)-binding domain"/>
    <property type="match status" value="1"/>
</dbReference>
<feature type="binding site" evidence="5">
    <location>
        <position position="43"/>
    </location>
    <ligand>
        <name>NADPH</name>
        <dbReference type="ChEBI" id="CHEBI:57783"/>
    </ligand>
</feature>
<feature type="binding site" evidence="5">
    <location>
        <position position="306"/>
    </location>
    <ligand>
        <name>FAD</name>
        <dbReference type="ChEBI" id="CHEBI:57692"/>
    </ligand>
</feature>
<evidence type="ECO:0000256" key="2">
    <source>
        <dbReference type="ARBA" id="ARBA00022827"/>
    </source>
</evidence>
<comment type="subunit">
    <text evidence="5">Monomer.</text>
</comment>
<dbReference type="RefSeq" id="WP_076380004.1">
    <property type="nucleotide sequence ID" value="NZ_AP017422.1"/>
</dbReference>
<accession>A0A173MCS6</accession>